<dbReference type="AlphaFoldDB" id="A0AA36J4D9"/>
<keyword evidence="3" id="KW-1185">Reference proteome</keyword>
<dbReference type="Proteomes" id="UP001178507">
    <property type="component" value="Unassembled WGS sequence"/>
</dbReference>
<dbReference type="EMBL" id="CAUJNA010003334">
    <property type="protein sequence ID" value="CAJ1399400.1"/>
    <property type="molecule type" value="Genomic_DNA"/>
</dbReference>
<protein>
    <recommendedName>
        <fullName evidence="1">ABM domain-containing protein</fullName>
    </recommendedName>
</protein>
<name>A0AA36J4D9_9DINO</name>
<dbReference type="InterPro" id="IPR007138">
    <property type="entry name" value="ABM_dom"/>
</dbReference>
<dbReference type="Pfam" id="PF03992">
    <property type="entry name" value="ABM"/>
    <property type="match status" value="1"/>
</dbReference>
<dbReference type="SUPFAM" id="SSF54909">
    <property type="entry name" value="Dimeric alpha+beta barrel"/>
    <property type="match status" value="1"/>
</dbReference>
<evidence type="ECO:0000259" key="1">
    <source>
        <dbReference type="Pfam" id="PF03992"/>
    </source>
</evidence>
<proteinExistence type="predicted"/>
<evidence type="ECO:0000313" key="3">
    <source>
        <dbReference type="Proteomes" id="UP001178507"/>
    </source>
</evidence>
<accession>A0AA36J4D9</accession>
<evidence type="ECO:0000313" key="2">
    <source>
        <dbReference type="EMBL" id="CAJ1399400.1"/>
    </source>
</evidence>
<gene>
    <name evidence="2" type="ORF">EVOR1521_LOCUS22937</name>
</gene>
<dbReference type="InterPro" id="IPR011008">
    <property type="entry name" value="Dimeric_a/b-barrel"/>
</dbReference>
<dbReference type="Gene3D" id="3.30.70.100">
    <property type="match status" value="1"/>
</dbReference>
<reference evidence="2" key="1">
    <citation type="submission" date="2023-08" db="EMBL/GenBank/DDBJ databases">
        <authorList>
            <person name="Chen Y."/>
            <person name="Shah S."/>
            <person name="Dougan E. K."/>
            <person name="Thang M."/>
            <person name="Chan C."/>
        </authorList>
    </citation>
    <scope>NUCLEOTIDE SEQUENCE</scope>
</reference>
<organism evidence="2 3">
    <name type="scientific">Effrenium voratum</name>
    <dbReference type="NCBI Taxonomy" id="2562239"/>
    <lineage>
        <taxon>Eukaryota</taxon>
        <taxon>Sar</taxon>
        <taxon>Alveolata</taxon>
        <taxon>Dinophyceae</taxon>
        <taxon>Suessiales</taxon>
        <taxon>Symbiodiniaceae</taxon>
        <taxon>Effrenium</taxon>
    </lineage>
</organism>
<sequence length="93" mass="10642">MPASAKVYAFLTFHVRTGRLAAFCEACAELLEASAHDRGRLRMAFHRELPWARSISTEEFTLLMMEQTWETSADLELHGYLERSKLTHGISEL</sequence>
<feature type="domain" description="ABM" evidence="1">
    <location>
        <begin position="9"/>
        <end position="78"/>
    </location>
</feature>
<comment type="caution">
    <text evidence="2">The sequence shown here is derived from an EMBL/GenBank/DDBJ whole genome shotgun (WGS) entry which is preliminary data.</text>
</comment>